<evidence type="ECO:0000313" key="6">
    <source>
        <dbReference type="EMBL" id="SSX18445.1"/>
    </source>
</evidence>
<dbReference type="GO" id="GO:0090734">
    <property type="term" value="C:site of DNA damage"/>
    <property type="evidence" value="ECO:0007669"/>
    <property type="project" value="TreeGrafter"/>
</dbReference>
<dbReference type="PANTHER" id="PTHR46569">
    <property type="entry name" value="E3 UBIQUITIN-PROTEIN LIGASE TRAIP"/>
    <property type="match status" value="1"/>
</dbReference>
<name>A0A336LL61_CULSO</name>
<evidence type="ECO:0000256" key="2">
    <source>
        <dbReference type="ARBA" id="ARBA00022833"/>
    </source>
</evidence>
<dbReference type="EMBL" id="UFQT01000038">
    <property type="protein sequence ID" value="SSX18445.1"/>
    <property type="molecule type" value="Genomic_DNA"/>
</dbReference>
<dbReference type="AlphaFoldDB" id="A0A336LL61"/>
<dbReference type="VEuPathDB" id="VectorBase:CSON009721"/>
<dbReference type="GO" id="GO:0005634">
    <property type="term" value="C:nucleus"/>
    <property type="evidence" value="ECO:0007669"/>
    <property type="project" value="TreeGrafter"/>
</dbReference>
<feature type="domain" description="RING-type" evidence="4">
    <location>
        <begin position="6"/>
        <end position="47"/>
    </location>
</feature>
<organism evidence="6">
    <name type="scientific">Culicoides sonorensis</name>
    <name type="common">Biting midge</name>
    <dbReference type="NCBI Taxonomy" id="179676"/>
    <lineage>
        <taxon>Eukaryota</taxon>
        <taxon>Metazoa</taxon>
        <taxon>Ecdysozoa</taxon>
        <taxon>Arthropoda</taxon>
        <taxon>Hexapoda</taxon>
        <taxon>Insecta</taxon>
        <taxon>Pterygota</taxon>
        <taxon>Neoptera</taxon>
        <taxon>Endopterygota</taxon>
        <taxon>Diptera</taxon>
        <taxon>Nematocera</taxon>
        <taxon>Chironomoidea</taxon>
        <taxon>Ceratopogonidae</taxon>
        <taxon>Ceratopogoninae</taxon>
        <taxon>Culicoides</taxon>
        <taxon>Monoculicoides</taxon>
    </lineage>
</organism>
<dbReference type="PROSITE" id="PS50089">
    <property type="entry name" value="ZF_RING_2"/>
    <property type="match status" value="1"/>
</dbReference>
<gene>
    <name evidence="6" type="primary">CSON009721</name>
</gene>
<dbReference type="EMBL" id="UFQS01000038">
    <property type="protein sequence ID" value="SSW98059.1"/>
    <property type="molecule type" value="Genomic_DNA"/>
</dbReference>
<keyword evidence="1 3" id="KW-0479">Metal-binding</keyword>
<evidence type="ECO:0000256" key="3">
    <source>
        <dbReference type="PROSITE-ProRule" id="PRU00175"/>
    </source>
</evidence>
<keyword evidence="1 3" id="KW-0863">Zinc-finger</keyword>
<proteinExistence type="predicted"/>
<dbReference type="Gene3D" id="3.30.40.10">
    <property type="entry name" value="Zinc/RING finger domain, C3HC4 (zinc finger)"/>
    <property type="match status" value="1"/>
</dbReference>
<evidence type="ECO:0000313" key="5">
    <source>
        <dbReference type="EMBL" id="SSW98059.1"/>
    </source>
</evidence>
<sequence length="210" mass="24730">MSAATCIICFTHFSEELEIVVLNCHHCFHRRCISQWLKIRQVCPQCNAIVRDREVFRIILSFDAWDPATFEQRTEVDQLLIERLDARILDLEQQIKSKDFIIEETKETQNLTIKPLKDELESKDLMIAKLQHEKCQLNEKLFKLEKKVETQKLKFTLAVQKFLADMKVDKIPKMIEIFDSNQVKSAVPENLKSREVKLIPIDEPEPDYDV</sequence>
<dbReference type="InterPro" id="IPR001841">
    <property type="entry name" value="Znf_RING"/>
</dbReference>
<reference evidence="6" key="2">
    <citation type="submission" date="2018-07" db="EMBL/GenBank/DDBJ databases">
        <authorList>
            <person name="Quirk P.G."/>
            <person name="Krulwich T.A."/>
        </authorList>
    </citation>
    <scope>NUCLEOTIDE SEQUENCE</scope>
</reference>
<dbReference type="GO" id="GO:0061630">
    <property type="term" value="F:ubiquitin protein ligase activity"/>
    <property type="evidence" value="ECO:0007669"/>
    <property type="project" value="TreeGrafter"/>
</dbReference>
<dbReference type="SUPFAM" id="SSF57850">
    <property type="entry name" value="RING/U-box"/>
    <property type="match status" value="1"/>
</dbReference>
<dbReference type="CDD" id="cd16448">
    <property type="entry name" value="RING-H2"/>
    <property type="match status" value="1"/>
</dbReference>
<evidence type="ECO:0000256" key="1">
    <source>
        <dbReference type="ARBA" id="ARBA00022771"/>
    </source>
</evidence>
<dbReference type="Pfam" id="PF13639">
    <property type="entry name" value="zf-RING_2"/>
    <property type="match status" value="1"/>
</dbReference>
<dbReference type="SMART" id="SM00184">
    <property type="entry name" value="RING"/>
    <property type="match status" value="1"/>
</dbReference>
<protein>
    <submittedName>
        <fullName evidence="6">CSON009721 protein</fullName>
    </submittedName>
</protein>
<reference evidence="5" key="1">
    <citation type="submission" date="2018-04" db="EMBL/GenBank/DDBJ databases">
        <authorList>
            <person name="Go L.Y."/>
            <person name="Mitchell J.A."/>
        </authorList>
    </citation>
    <scope>NUCLEOTIDE SEQUENCE</scope>
    <source>
        <tissue evidence="5">Whole organism</tissue>
    </source>
</reference>
<dbReference type="GO" id="GO:0008270">
    <property type="term" value="F:zinc ion binding"/>
    <property type="evidence" value="ECO:0007669"/>
    <property type="project" value="UniProtKB-KW"/>
</dbReference>
<dbReference type="InterPro" id="IPR013083">
    <property type="entry name" value="Znf_RING/FYVE/PHD"/>
</dbReference>
<dbReference type="GO" id="GO:0031297">
    <property type="term" value="P:replication fork processing"/>
    <property type="evidence" value="ECO:0007669"/>
    <property type="project" value="TreeGrafter"/>
</dbReference>
<dbReference type="GO" id="GO:0016567">
    <property type="term" value="P:protein ubiquitination"/>
    <property type="evidence" value="ECO:0007669"/>
    <property type="project" value="TreeGrafter"/>
</dbReference>
<dbReference type="InterPro" id="IPR052639">
    <property type="entry name" value="TRAIP_ubiq-protein_ligase"/>
</dbReference>
<keyword evidence="2" id="KW-0862">Zinc</keyword>
<evidence type="ECO:0000259" key="4">
    <source>
        <dbReference type="PROSITE" id="PS50089"/>
    </source>
</evidence>
<accession>A0A336LL61</accession>
<dbReference type="PANTHER" id="PTHR46569:SF1">
    <property type="entry name" value="E3 UBIQUITIN-PROTEIN LIGASE RFWD3-RELATED"/>
    <property type="match status" value="1"/>
</dbReference>